<dbReference type="AlphaFoldDB" id="A0AAD6K8P7"/>
<dbReference type="InterPro" id="IPR015425">
    <property type="entry name" value="FH2_Formin"/>
</dbReference>
<evidence type="ECO:0000256" key="1">
    <source>
        <dbReference type="ARBA" id="ARBA00025793"/>
    </source>
</evidence>
<dbReference type="PROSITE" id="PS51444">
    <property type="entry name" value="FH2"/>
    <property type="match status" value="1"/>
</dbReference>
<evidence type="ECO:0000313" key="3">
    <source>
        <dbReference type="EMBL" id="KAJ6418989.1"/>
    </source>
</evidence>
<dbReference type="Proteomes" id="UP001162972">
    <property type="component" value="Chromosome 7"/>
</dbReference>
<dbReference type="SUPFAM" id="SSF101447">
    <property type="entry name" value="Formin homology 2 domain (FH2 domain)"/>
    <property type="match status" value="1"/>
</dbReference>
<comment type="similarity">
    <text evidence="1">Belongs to the formin-like family. Class-I subfamily.</text>
</comment>
<dbReference type="InterPro" id="IPR042201">
    <property type="entry name" value="FH2_Formin_sf"/>
</dbReference>
<gene>
    <name evidence="3" type="ORF">OIU84_029151</name>
</gene>
<evidence type="ECO:0000313" key="4">
    <source>
        <dbReference type="Proteomes" id="UP001162972"/>
    </source>
</evidence>
<dbReference type="InterPro" id="IPR027643">
    <property type="entry name" value="Formin-like_plant"/>
</dbReference>
<sequence>MFLKLLEAVLKTGNRMNVGTNRGDAHAFKLDTLLKLVDIKGTDGKTTLLHFVVQEIIRLEGSCLFWFGWRAYECEESCCNGFGCDVLSSEVAKLASGITKITEVLKLNEEIALKESRWGFSESMNGFMKKAEKEIVMLQAQEKAALSLVKEITEYFHGNSAKEEARPFRIFMVVRDFLSILDHVCKEVGKINERTICFESNTSTSFSRSRWKASL</sequence>
<dbReference type="Gene3D" id="1.20.58.2220">
    <property type="entry name" value="Formin, FH2 domain"/>
    <property type="match status" value="1"/>
</dbReference>
<accession>A0AAD6K8P7</accession>
<feature type="domain" description="FH2" evidence="2">
    <location>
        <begin position="1"/>
        <end position="207"/>
    </location>
</feature>
<reference evidence="3 4" key="1">
    <citation type="journal article" date="2023" name="Int. J. Mol. Sci.">
        <title>De Novo Assembly and Annotation of 11 Diverse Shrub Willow (Salix) Genomes Reveals Novel Gene Organization in Sex-Linked Regions.</title>
        <authorList>
            <person name="Hyden B."/>
            <person name="Feng K."/>
            <person name="Yates T.B."/>
            <person name="Jawdy S."/>
            <person name="Cereghino C."/>
            <person name="Smart L.B."/>
            <person name="Muchero W."/>
        </authorList>
    </citation>
    <scope>NUCLEOTIDE SEQUENCE [LARGE SCALE GENOMIC DNA]</scope>
    <source>
        <tissue evidence="3">Shoot tip</tissue>
    </source>
</reference>
<name>A0AAD6K8P7_9ROSI</name>
<dbReference type="GO" id="GO:0045010">
    <property type="term" value="P:actin nucleation"/>
    <property type="evidence" value="ECO:0007669"/>
    <property type="project" value="InterPro"/>
</dbReference>
<comment type="caution">
    <text evidence="3">The sequence shown here is derived from an EMBL/GenBank/DDBJ whole genome shotgun (WGS) entry which is preliminary data.</text>
</comment>
<protein>
    <recommendedName>
        <fullName evidence="2">FH2 domain-containing protein</fullName>
    </recommendedName>
</protein>
<keyword evidence="4" id="KW-1185">Reference proteome</keyword>
<dbReference type="GO" id="GO:0051015">
    <property type="term" value="F:actin filament binding"/>
    <property type="evidence" value="ECO:0007669"/>
    <property type="project" value="InterPro"/>
</dbReference>
<dbReference type="PANTHER" id="PTHR23213">
    <property type="entry name" value="FORMIN-RELATED"/>
    <property type="match status" value="1"/>
</dbReference>
<organism evidence="3 4">
    <name type="scientific">Salix udensis</name>
    <dbReference type="NCBI Taxonomy" id="889485"/>
    <lineage>
        <taxon>Eukaryota</taxon>
        <taxon>Viridiplantae</taxon>
        <taxon>Streptophyta</taxon>
        <taxon>Embryophyta</taxon>
        <taxon>Tracheophyta</taxon>
        <taxon>Spermatophyta</taxon>
        <taxon>Magnoliopsida</taxon>
        <taxon>eudicotyledons</taxon>
        <taxon>Gunneridae</taxon>
        <taxon>Pentapetalae</taxon>
        <taxon>rosids</taxon>
        <taxon>fabids</taxon>
        <taxon>Malpighiales</taxon>
        <taxon>Salicaceae</taxon>
        <taxon>Saliceae</taxon>
        <taxon>Salix</taxon>
    </lineage>
</organism>
<dbReference type="PANTHER" id="PTHR23213:SF368">
    <property type="entry name" value="HISTONE H3-K79 METHYLTRANSFERASE"/>
    <property type="match status" value="1"/>
</dbReference>
<proteinExistence type="inferred from homology"/>
<evidence type="ECO:0000259" key="2">
    <source>
        <dbReference type="PROSITE" id="PS51444"/>
    </source>
</evidence>
<dbReference type="Pfam" id="PF02181">
    <property type="entry name" value="FH2"/>
    <property type="match status" value="1"/>
</dbReference>
<dbReference type="EMBL" id="JAPFFJ010000009">
    <property type="protein sequence ID" value="KAJ6418989.1"/>
    <property type="molecule type" value="Genomic_DNA"/>
</dbReference>